<proteinExistence type="predicted"/>
<dbReference type="OrthoDB" id="5170592at2"/>
<name>A0A5Q6RXE8_9ACTN</name>
<comment type="caution">
    <text evidence="3">The sequence shown here is derived from an EMBL/GenBank/DDBJ whole genome shotgun (WGS) entry which is preliminary data.</text>
</comment>
<dbReference type="InterPro" id="IPR003870">
    <property type="entry name" value="DUF222"/>
</dbReference>
<evidence type="ECO:0000256" key="1">
    <source>
        <dbReference type="SAM" id="MobiDB-lite"/>
    </source>
</evidence>
<dbReference type="EMBL" id="VDFQ02000003">
    <property type="protein sequence ID" value="KAA1422718.1"/>
    <property type="molecule type" value="Genomic_DNA"/>
</dbReference>
<reference evidence="3 4" key="1">
    <citation type="submission" date="2019-09" db="EMBL/GenBank/DDBJ databases">
        <title>Mumia zhuanghuii sp. nov. isolated from the intestinal contents of plateau pika (Ochotona curzoniae) in the Qinghai-Tibet plateau of China.</title>
        <authorList>
            <person name="Tian Z."/>
        </authorList>
    </citation>
    <scope>NUCLEOTIDE SEQUENCE [LARGE SCALE GENOMIC DNA]</scope>
    <source>
        <strain evidence="4">350</strain>
    </source>
</reference>
<evidence type="ECO:0000259" key="2">
    <source>
        <dbReference type="SMART" id="SM00507"/>
    </source>
</evidence>
<dbReference type="CDD" id="cd00085">
    <property type="entry name" value="HNHc"/>
    <property type="match status" value="1"/>
</dbReference>
<feature type="compositionally biased region" description="Basic and acidic residues" evidence="1">
    <location>
        <begin position="252"/>
        <end position="261"/>
    </location>
</feature>
<evidence type="ECO:0000313" key="4">
    <source>
        <dbReference type="Proteomes" id="UP000307768"/>
    </source>
</evidence>
<feature type="domain" description="HNH nuclease" evidence="2">
    <location>
        <begin position="380"/>
        <end position="432"/>
    </location>
</feature>
<evidence type="ECO:0000313" key="3">
    <source>
        <dbReference type="EMBL" id="KAA1422718.1"/>
    </source>
</evidence>
<accession>A0A5Q6RXE8</accession>
<dbReference type="Proteomes" id="UP000307768">
    <property type="component" value="Unassembled WGS sequence"/>
</dbReference>
<dbReference type="SMART" id="SM00507">
    <property type="entry name" value="HNHc"/>
    <property type="match status" value="1"/>
</dbReference>
<dbReference type="Pfam" id="PF02720">
    <property type="entry name" value="DUF222"/>
    <property type="match status" value="1"/>
</dbReference>
<feature type="compositionally biased region" description="Basic and acidic residues" evidence="1">
    <location>
        <begin position="458"/>
        <end position="470"/>
    </location>
</feature>
<feature type="region of interest" description="Disordered" evidence="1">
    <location>
        <begin position="244"/>
        <end position="287"/>
    </location>
</feature>
<sequence>MIESNIRSIQACGGAERRAPVIAELKDALAAVERARGAASDADGLARLSASELASVVLLAQSVRRTAGALLVDATAVADRTQVAKSQGATSTTSWLAQTAGVSQRDASRDVELARDLSTHAPRTREALSRPGMSTDKARVINDALRKLPRDLTADERDTVESDLVDKAQRHSYEDLRRAARRAVESIDVARADRLESAALEAEETRARREATFWMTRPSDDGMVEGGFVVDALTGDILRSALEAHTAPRRQSTCDEQREAAHASGDGAASAHDDHGEPAVPSEAPDHTHKLGRAFMDVLRHLPTDAYGNHGGIAATLVVTVEAGTLTGELERAGTTSHGTRVSPTELRTMACGASLLPAVLGGDGVALDLGRRRRLFSPAQRLALALRDGGCAFPGCDRPPGWCEAHHADAWSEGGSTNSSDGALVCGHHHRQIHHAGWVMRIARDGLPEFIPPTRLDPSRTPRRNDRWRPSTAPAASAA</sequence>
<dbReference type="AlphaFoldDB" id="A0A5Q6RXE8"/>
<dbReference type="InterPro" id="IPR003615">
    <property type="entry name" value="HNH_nuc"/>
</dbReference>
<organism evidence="3 4">
    <name type="scientific">Mumia zhuanghuii</name>
    <dbReference type="NCBI Taxonomy" id="2585211"/>
    <lineage>
        <taxon>Bacteria</taxon>
        <taxon>Bacillati</taxon>
        <taxon>Actinomycetota</taxon>
        <taxon>Actinomycetes</taxon>
        <taxon>Propionibacteriales</taxon>
        <taxon>Nocardioidaceae</taxon>
        <taxon>Mumia</taxon>
    </lineage>
</organism>
<feature type="region of interest" description="Disordered" evidence="1">
    <location>
        <begin position="451"/>
        <end position="480"/>
    </location>
</feature>
<protein>
    <submittedName>
        <fullName evidence="3">DUF222 domain-containing protein</fullName>
    </submittedName>
</protein>
<gene>
    <name evidence="3" type="ORF">FE697_011130</name>
</gene>